<evidence type="ECO:0000313" key="1">
    <source>
        <dbReference type="EnsemblMetazoa" id="tetur09g03250.1"/>
    </source>
</evidence>
<gene>
    <name evidence="1" type="primary">107362852</name>
</gene>
<protein>
    <recommendedName>
        <fullName evidence="3">Dynactin subunit 3</fullName>
    </recommendedName>
</protein>
<dbReference type="STRING" id="32264.T1KDK5"/>
<dbReference type="InterPro" id="IPR009991">
    <property type="entry name" value="DCTN3"/>
</dbReference>
<evidence type="ECO:0000313" key="2">
    <source>
        <dbReference type="Proteomes" id="UP000015104"/>
    </source>
</evidence>
<evidence type="ECO:0008006" key="3">
    <source>
        <dbReference type="Google" id="ProtNLM"/>
    </source>
</evidence>
<keyword evidence="2" id="KW-1185">Reference proteome</keyword>
<dbReference type="Proteomes" id="UP000015104">
    <property type="component" value="Unassembled WGS sequence"/>
</dbReference>
<dbReference type="OrthoDB" id="16729at2759"/>
<dbReference type="KEGG" id="tut:107362852"/>
<dbReference type="GO" id="GO:0005869">
    <property type="term" value="C:dynactin complex"/>
    <property type="evidence" value="ECO:0007669"/>
    <property type="project" value="InterPro"/>
</dbReference>
<dbReference type="HOGENOM" id="CLU_1361988_0_0_1"/>
<proteinExistence type="predicted"/>
<dbReference type="Pfam" id="PF07426">
    <property type="entry name" value="Dynactin_p22"/>
    <property type="match status" value="1"/>
</dbReference>
<organism evidence="1 2">
    <name type="scientific">Tetranychus urticae</name>
    <name type="common">Two-spotted spider mite</name>
    <dbReference type="NCBI Taxonomy" id="32264"/>
    <lineage>
        <taxon>Eukaryota</taxon>
        <taxon>Metazoa</taxon>
        <taxon>Ecdysozoa</taxon>
        <taxon>Arthropoda</taxon>
        <taxon>Chelicerata</taxon>
        <taxon>Arachnida</taxon>
        <taxon>Acari</taxon>
        <taxon>Acariformes</taxon>
        <taxon>Trombidiformes</taxon>
        <taxon>Prostigmata</taxon>
        <taxon>Eleutherengona</taxon>
        <taxon>Raphignathae</taxon>
        <taxon>Tetranychoidea</taxon>
        <taxon>Tetranychidae</taxon>
        <taxon>Tetranychus</taxon>
    </lineage>
</organism>
<dbReference type="PANTHER" id="PTHR28360:SF1">
    <property type="entry name" value="DYNACTIN SUBUNIT 3"/>
    <property type="match status" value="1"/>
</dbReference>
<dbReference type="PANTHER" id="PTHR28360">
    <property type="entry name" value="DYNACTIN SUBUNIT 3"/>
    <property type="match status" value="1"/>
</dbReference>
<dbReference type="OMA" id="WENILAQ"/>
<name>T1KDK5_TETUR</name>
<dbReference type="EnsemblMetazoa" id="tetur09g03250.1">
    <property type="protein sequence ID" value="tetur09g03250.1"/>
    <property type="gene ID" value="tetur09g03250"/>
</dbReference>
<sequence>MDQAEGLSSPEEALLRLEERVAMIEGLVMGSKANCDDENSLVDPLLEIITKLRSLTASRDNYNQLAKQYEEYGDFIDKLDQFEGNVEPDAVKWEHILAQEDKLRDKATLIESIVSKKDVVDSNALKDIDPLLPKLEKIRELLIRQDEQASKLSEETQDLIRNYHQLMFRLKNKMITWEKMLAAIEISEKSSKKEPSMIDFD</sequence>
<reference evidence="1" key="2">
    <citation type="submission" date="2015-06" db="UniProtKB">
        <authorList>
            <consortium name="EnsemblMetazoa"/>
        </authorList>
    </citation>
    <scope>IDENTIFICATION</scope>
</reference>
<dbReference type="EMBL" id="CAEY01002017">
    <property type="status" value="NOT_ANNOTATED_CDS"/>
    <property type="molecule type" value="Genomic_DNA"/>
</dbReference>
<reference evidence="2" key="1">
    <citation type="submission" date="2011-08" db="EMBL/GenBank/DDBJ databases">
        <authorList>
            <person name="Rombauts S."/>
        </authorList>
    </citation>
    <scope>NUCLEOTIDE SEQUENCE</scope>
    <source>
        <strain evidence="2">London</strain>
    </source>
</reference>
<accession>T1KDK5</accession>
<dbReference type="GO" id="GO:0061640">
    <property type="term" value="P:cytoskeleton-dependent cytokinesis"/>
    <property type="evidence" value="ECO:0007669"/>
    <property type="project" value="InterPro"/>
</dbReference>
<dbReference type="AlphaFoldDB" id="T1KDK5"/>